<protein>
    <submittedName>
        <fullName evidence="1">Uncharacterized protein</fullName>
    </submittedName>
</protein>
<name>A0A0F9B8W5_9ZZZZ</name>
<organism evidence="1">
    <name type="scientific">marine sediment metagenome</name>
    <dbReference type="NCBI Taxonomy" id="412755"/>
    <lineage>
        <taxon>unclassified sequences</taxon>
        <taxon>metagenomes</taxon>
        <taxon>ecological metagenomes</taxon>
    </lineage>
</organism>
<evidence type="ECO:0000313" key="1">
    <source>
        <dbReference type="EMBL" id="KKK87139.1"/>
    </source>
</evidence>
<dbReference type="AlphaFoldDB" id="A0A0F9B8W5"/>
<sequence>MADADYFQGDGIAVFDAADELTGDFPVSHVVLTGTAAGSFVLVLGNVILTITTGANDICKVIPIDRTVHFLELTSGPTGAAMIVFMKKHGG</sequence>
<proteinExistence type="predicted"/>
<reference evidence="1" key="1">
    <citation type="journal article" date="2015" name="Nature">
        <title>Complex archaea that bridge the gap between prokaryotes and eukaryotes.</title>
        <authorList>
            <person name="Spang A."/>
            <person name="Saw J.H."/>
            <person name="Jorgensen S.L."/>
            <person name="Zaremba-Niedzwiedzka K."/>
            <person name="Martijn J."/>
            <person name="Lind A.E."/>
            <person name="van Eijk R."/>
            <person name="Schleper C."/>
            <person name="Guy L."/>
            <person name="Ettema T.J."/>
        </authorList>
    </citation>
    <scope>NUCLEOTIDE SEQUENCE</scope>
</reference>
<dbReference type="EMBL" id="LAZR01050537">
    <property type="protein sequence ID" value="KKK87139.1"/>
    <property type="molecule type" value="Genomic_DNA"/>
</dbReference>
<accession>A0A0F9B8W5</accession>
<comment type="caution">
    <text evidence="1">The sequence shown here is derived from an EMBL/GenBank/DDBJ whole genome shotgun (WGS) entry which is preliminary data.</text>
</comment>
<gene>
    <name evidence="1" type="ORF">LCGC14_2756230</name>
</gene>